<dbReference type="Pfam" id="PF10605">
    <property type="entry name" value="3HBOH"/>
    <property type="match status" value="1"/>
</dbReference>
<dbReference type="GO" id="GO:0005615">
    <property type="term" value="C:extracellular space"/>
    <property type="evidence" value="ECO:0007669"/>
    <property type="project" value="InterPro"/>
</dbReference>
<comment type="caution">
    <text evidence="2">The sequence shown here is derived from an EMBL/GenBank/DDBJ whole genome shotgun (WGS) entry which is preliminary data.</text>
</comment>
<dbReference type="EMBL" id="JAEPBG010000021">
    <property type="protein sequence ID" value="MBK4738441.1"/>
    <property type="molecule type" value="Genomic_DNA"/>
</dbReference>
<protein>
    <submittedName>
        <fullName evidence="2">D-(-)-3-hydroxybutyrate oligomer hydrolase</fullName>
    </submittedName>
</protein>
<dbReference type="Proteomes" id="UP000622890">
    <property type="component" value="Unassembled WGS sequence"/>
</dbReference>
<dbReference type="PIRSF" id="PIRSF011409">
    <property type="entry name" value="HObutyrate_olig_hydrol"/>
    <property type="match status" value="1"/>
</dbReference>
<dbReference type="SUPFAM" id="SSF53474">
    <property type="entry name" value="alpha/beta-Hydrolases"/>
    <property type="match status" value="1"/>
</dbReference>
<evidence type="ECO:0000313" key="2">
    <source>
        <dbReference type="EMBL" id="MBK4738441.1"/>
    </source>
</evidence>
<accession>A0A934T0I2</accession>
<dbReference type="GO" id="GO:0019605">
    <property type="term" value="P:butyrate metabolic process"/>
    <property type="evidence" value="ECO:0007669"/>
    <property type="project" value="InterPro"/>
</dbReference>
<sequence>MLNLFTPGRAAGGGNSYISLNVVPEGIRDITVTSYDGTSDDLLTAGLGVKGIAGTAPFPATQTSFTAAELRKLAIYNNYRAVIDVSTNSGFGTLYGPNVDKNGGTSMGLIAGKEYIAYVDDGSGRKNVTLMVQIPASFDKAKPCIVTGTSSGSRGIYGAIGTSGEWGLKNGCAVAYTDKGSGTGLHTFDDNTVNLRDGTRATADAAAKKSIFTAILNKLSIPNFNTQYPNRIAFKHAYSQQNPEKDWGRNTLDAVAFAFYALNQEYGGTPGNSGNNGQKQRVITPANTIVMASSISNGAGAALLAAEQDKLGLIDGVAANEPQIQPRTSTGYTVQQNGQAVKTQGKPLYDYSSFAAIYQPCIAGTAARCTSLAEKGLLNGADLTTQQADARQRLMDYGWTADSDAFQDALAKATLTGTQGTASGPFATFNATTNFLVTATYANAYGRFAPDEKVCGFTFASNDTAGNPVALTAAVRASSFASQNGIIGNPIYEDSVGGAKSYTFGVSPSTNRADWSLDGMLCLRSLATGVDMVTGKALTGDLANQSQRVRAGIAQVQAIGNLHGKPAIIVAGRSDHLIPPNNAERAYLGLNATIEGAASKLRYVEVTNANHFDTFSTYVPGSIVPLHVYLFRALDAVYANLQGNAGLPPSQVVRTVTRASNAETIGNANLPAISLSPTAGNLISVSGTTVNVPN</sequence>
<proteinExistence type="predicted"/>
<dbReference type="InterPro" id="IPR016582">
    <property type="entry name" value="OHBut_olig_hydro_put"/>
</dbReference>
<keyword evidence="1 2" id="KW-0378">Hydrolase</keyword>
<dbReference type="AlphaFoldDB" id="A0A934T0I2"/>
<dbReference type="InterPro" id="IPR029058">
    <property type="entry name" value="AB_hydrolase_fold"/>
</dbReference>
<reference evidence="2" key="1">
    <citation type="submission" date="2021-01" db="EMBL/GenBank/DDBJ databases">
        <title>Genome sequence of strain Noviherbaspirillum sp. DKR-6.</title>
        <authorList>
            <person name="Chaudhary D.K."/>
        </authorList>
    </citation>
    <scope>NUCLEOTIDE SEQUENCE</scope>
    <source>
        <strain evidence="2">DKR-6</strain>
    </source>
</reference>
<dbReference type="GO" id="GO:0047989">
    <property type="term" value="F:hydroxybutyrate-dimer hydrolase activity"/>
    <property type="evidence" value="ECO:0007669"/>
    <property type="project" value="InterPro"/>
</dbReference>
<keyword evidence="3" id="KW-1185">Reference proteome</keyword>
<organism evidence="2 3">
    <name type="scientific">Noviherbaspirillum pedocola</name>
    <dbReference type="NCBI Taxonomy" id="2801341"/>
    <lineage>
        <taxon>Bacteria</taxon>
        <taxon>Pseudomonadati</taxon>
        <taxon>Pseudomonadota</taxon>
        <taxon>Betaproteobacteria</taxon>
        <taxon>Burkholderiales</taxon>
        <taxon>Oxalobacteraceae</taxon>
        <taxon>Noviherbaspirillum</taxon>
    </lineage>
</organism>
<evidence type="ECO:0000313" key="3">
    <source>
        <dbReference type="Proteomes" id="UP000622890"/>
    </source>
</evidence>
<gene>
    <name evidence="2" type="ORF">JJB74_27785</name>
</gene>
<evidence type="ECO:0000256" key="1">
    <source>
        <dbReference type="ARBA" id="ARBA00022801"/>
    </source>
</evidence>
<name>A0A934T0I2_9BURK</name>